<dbReference type="GO" id="GO:0046872">
    <property type="term" value="F:metal ion binding"/>
    <property type="evidence" value="ECO:0007669"/>
    <property type="project" value="UniProtKB-KW"/>
</dbReference>
<reference evidence="6 7" key="1">
    <citation type="submission" date="2019-11" db="EMBL/GenBank/DDBJ databases">
        <title>Characterization of Elizabethkingia argenteiflava sp. nov., isolated from inner surface of Soybean Pods.</title>
        <authorList>
            <person name="Mo S."/>
        </authorList>
    </citation>
    <scope>NUCLEOTIDE SEQUENCE [LARGE SCALE GENOMIC DNA]</scope>
    <source>
        <strain evidence="6 7">YB22</strain>
    </source>
</reference>
<feature type="binding site" evidence="4">
    <location>
        <position position="45"/>
    </location>
    <ligand>
        <name>substrate</name>
    </ligand>
</feature>
<dbReference type="GO" id="GO:0030272">
    <property type="term" value="F:5-formyltetrahydrofolate cyclo-ligase activity"/>
    <property type="evidence" value="ECO:0007669"/>
    <property type="project" value="UniProtKB-EC"/>
</dbReference>
<dbReference type="SUPFAM" id="SSF100950">
    <property type="entry name" value="NagB/RpiA/CoA transferase-like"/>
    <property type="match status" value="1"/>
</dbReference>
<dbReference type="InterPro" id="IPR002698">
    <property type="entry name" value="FTHF_cligase"/>
</dbReference>
<accession>A0A845PW43</accession>
<evidence type="ECO:0000313" key="7">
    <source>
        <dbReference type="Proteomes" id="UP000553459"/>
    </source>
</evidence>
<sequence>MLRDKYMNKRKAMSSEDIAFLSTKIFHQYLSRFKPLADQNIHIFLPISSKKEIDTGLWVDFFWKNKIQVFVPKIIKNRIISVAYLPHSDMQLNHWGILEPVSNIGENVAFDQVITPLLYADPQGNRIGYGKGFYDRFFANLHAETLRIGLNYFSPYELISDVDEYDIKLNHLVLPNETLSF</sequence>
<dbReference type="GO" id="GO:0009396">
    <property type="term" value="P:folic acid-containing compound biosynthetic process"/>
    <property type="evidence" value="ECO:0007669"/>
    <property type="project" value="TreeGrafter"/>
</dbReference>
<feature type="binding site" evidence="4">
    <location>
        <begin position="126"/>
        <end position="134"/>
    </location>
    <ligand>
        <name>ATP</name>
        <dbReference type="ChEBI" id="CHEBI:30616"/>
    </ligand>
</feature>
<protein>
    <recommendedName>
        <fullName evidence="5">5-formyltetrahydrofolate cyclo-ligase</fullName>
        <ecNumber evidence="5">6.3.3.2</ecNumber>
    </recommendedName>
</protein>
<comment type="similarity">
    <text evidence="1 5">Belongs to the 5-formyltetrahydrofolate cyclo-ligase family.</text>
</comment>
<dbReference type="GO" id="GO:0035999">
    <property type="term" value="P:tetrahydrofolate interconversion"/>
    <property type="evidence" value="ECO:0007669"/>
    <property type="project" value="TreeGrafter"/>
</dbReference>
<dbReference type="Pfam" id="PF01812">
    <property type="entry name" value="5-FTHF_cyc-lig"/>
    <property type="match status" value="1"/>
</dbReference>
<evidence type="ECO:0000256" key="5">
    <source>
        <dbReference type="RuleBase" id="RU361279"/>
    </source>
</evidence>
<dbReference type="PIRSF" id="PIRSF006806">
    <property type="entry name" value="FTHF_cligase"/>
    <property type="match status" value="1"/>
</dbReference>
<comment type="catalytic activity">
    <reaction evidence="5">
        <text>(6S)-5-formyl-5,6,7,8-tetrahydrofolate + ATP = (6R)-5,10-methenyltetrahydrofolate + ADP + phosphate</text>
        <dbReference type="Rhea" id="RHEA:10488"/>
        <dbReference type="ChEBI" id="CHEBI:30616"/>
        <dbReference type="ChEBI" id="CHEBI:43474"/>
        <dbReference type="ChEBI" id="CHEBI:57455"/>
        <dbReference type="ChEBI" id="CHEBI:57457"/>
        <dbReference type="ChEBI" id="CHEBI:456216"/>
        <dbReference type="EC" id="6.3.3.2"/>
    </reaction>
</comment>
<dbReference type="AlphaFoldDB" id="A0A845PW43"/>
<feature type="binding site" evidence="4">
    <location>
        <position position="52"/>
    </location>
    <ligand>
        <name>substrate</name>
    </ligand>
</feature>
<keyword evidence="3 4" id="KW-0067">ATP-binding</keyword>
<name>A0A845PW43_9FLAO</name>
<evidence type="ECO:0000256" key="1">
    <source>
        <dbReference type="ARBA" id="ARBA00010638"/>
    </source>
</evidence>
<dbReference type="InterPro" id="IPR037171">
    <property type="entry name" value="NagB/RpiA_transferase-like"/>
</dbReference>
<evidence type="ECO:0000313" key="6">
    <source>
        <dbReference type="EMBL" id="NAW52054.1"/>
    </source>
</evidence>
<keyword evidence="5" id="KW-0479">Metal-binding</keyword>
<dbReference type="InterPro" id="IPR024185">
    <property type="entry name" value="FTHF_cligase-like_sf"/>
</dbReference>
<dbReference type="EMBL" id="JAAABJ010000641">
    <property type="protein sequence ID" value="NAW52054.1"/>
    <property type="molecule type" value="Genomic_DNA"/>
</dbReference>
<keyword evidence="6" id="KW-0436">Ligase</keyword>
<dbReference type="NCBIfam" id="TIGR02727">
    <property type="entry name" value="MTHFS_bact"/>
    <property type="match status" value="1"/>
</dbReference>
<keyword evidence="5" id="KW-0460">Magnesium</keyword>
<comment type="cofactor">
    <cofactor evidence="5">
        <name>Mg(2+)</name>
        <dbReference type="ChEBI" id="CHEBI:18420"/>
    </cofactor>
</comment>
<keyword evidence="2 4" id="KW-0547">Nucleotide-binding</keyword>
<dbReference type="PANTHER" id="PTHR23407:SF1">
    <property type="entry name" value="5-FORMYLTETRAHYDROFOLATE CYCLO-LIGASE"/>
    <property type="match status" value="1"/>
</dbReference>
<proteinExistence type="inferred from homology"/>
<dbReference type="EC" id="6.3.3.2" evidence="5"/>
<dbReference type="Gene3D" id="3.40.50.10420">
    <property type="entry name" value="NagB/RpiA/CoA transferase-like"/>
    <property type="match status" value="1"/>
</dbReference>
<dbReference type="Proteomes" id="UP000553459">
    <property type="component" value="Unassembled WGS sequence"/>
</dbReference>
<comment type="caution">
    <text evidence="6">The sequence shown here is derived from an EMBL/GenBank/DDBJ whole genome shotgun (WGS) entry which is preliminary data.</text>
</comment>
<evidence type="ECO:0000256" key="4">
    <source>
        <dbReference type="PIRSR" id="PIRSR006806-1"/>
    </source>
</evidence>
<organism evidence="6 7">
    <name type="scientific">Elizabethkingia argenteiflava</name>
    <dbReference type="NCBI Taxonomy" id="2681556"/>
    <lineage>
        <taxon>Bacteria</taxon>
        <taxon>Pseudomonadati</taxon>
        <taxon>Bacteroidota</taxon>
        <taxon>Flavobacteriia</taxon>
        <taxon>Flavobacteriales</taxon>
        <taxon>Weeksellaceae</taxon>
        <taxon>Elizabethkingia</taxon>
    </lineage>
</organism>
<evidence type="ECO:0000256" key="2">
    <source>
        <dbReference type="ARBA" id="ARBA00022741"/>
    </source>
</evidence>
<dbReference type="GO" id="GO:0005524">
    <property type="term" value="F:ATP binding"/>
    <property type="evidence" value="ECO:0007669"/>
    <property type="project" value="UniProtKB-KW"/>
</dbReference>
<dbReference type="PANTHER" id="PTHR23407">
    <property type="entry name" value="ATPASE INHIBITOR/5-FORMYLTETRAHYDROFOLATE CYCLO-LIGASE"/>
    <property type="match status" value="1"/>
</dbReference>
<keyword evidence="7" id="KW-1185">Reference proteome</keyword>
<evidence type="ECO:0000256" key="3">
    <source>
        <dbReference type="ARBA" id="ARBA00022840"/>
    </source>
</evidence>
<gene>
    <name evidence="6" type="ORF">GNY06_11975</name>
</gene>